<dbReference type="AlphaFoldDB" id="A0A1I7NPJ5"/>
<dbReference type="RefSeq" id="WP_092425069.1">
    <property type="nucleotide sequence ID" value="NZ_FPCK01000002.1"/>
</dbReference>
<keyword evidence="3" id="KW-1185">Reference proteome</keyword>
<feature type="transmembrane region" description="Helical" evidence="1">
    <location>
        <begin position="12"/>
        <end position="32"/>
    </location>
</feature>
<accession>A0A1I7NPJ5</accession>
<reference evidence="2 3" key="1">
    <citation type="submission" date="2016-10" db="EMBL/GenBank/DDBJ databases">
        <authorList>
            <person name="de Groot N.N."/>
        </authorList>
    </citation>
    <scope>NUCLEOTIDE SEQUENCE [LARGE SCALE GENOMIC DNA]</scope>
    <source>
        <strain evidence="2 3">IPL20</strain>
    </source>
</reference>
<evidence type="ECO:0000256" key="1">
    <source>
        <dbReference type="SAM" id="Phobius"/>
    </source>
</evidence>
<keyword evidence="1" id="KW-0472">Membrane</keyword>
<gene>
    <name evidence="2" type="ORF">SAMN05216456_2529</name>
</gene>
<feature type="transmembrane region" description="Helical" evidence="1">
    <location>
        <begin position="163"/>
        <end position="180"/>
    </location>
</feature>
<dbReference type="EMBL" id="FPCK01000002">
    <property type="protein sequence ID" value="SFV36543.1"/>
    <property type="molecule type" value="Genomic_DNA"/>
</dbReference>
<dbReference type="Proteomes" id="UP000199074">
    <property type="component" value="Unassembled WGS sequence"/>
</dbReference>
<evidence type="ECO:0000313" key="3">
    <source>
        <dbReference type="Proteomes" id="UP000199074"/>
    </source>
</evidence>
<dbReference type="STRING" id="429728.SAMN05216456_2529"/>
<protein>
    <submittedName>
        <fullName evidence="2">Uncharacterized protein</fullName>
    </submittedName>
</protein>
<proteinExistence type="predicted"/>
<keyword evidence="1" id="KW-0812">Transmembrane</keyword>
<dbReference type="OrthoDB" id="9849583at2"/>
<sequence>MEIPQDIKNALWPLALPFLACLALFIISQVLFGQARNIEVPPAPETLFAERVRLDTVSHTRERIRIPGPLDGTTRPVRLAQSNDWPGITFRFDGLAAGVSIQPPVTFDLYVSRSLAEAAETHRQFPNVFPALTVYGVADGAEVLVDPAAHHERAASRQHQQRLFAWGALALCLLPGYLLFHQVRGLWREHMA</sequence>
<evidence type="ECO:0000313" key="2">
    <source>
        <dbReference type="EMBL" id="SFV36543.1"/>
    </source>
</evidence>
<keyword evidence="1" id="KW-1133">Transmembrane helix</keyword>
<organism evidence="2 3">
    <name type="scientific">Devosia crocina</name>
    <dbReference type="NCBI Taxonomy" id="429728"/>
    <lineage>
        <taxon>Bacteria</taxon>
        <taxon>Pseudomonadati</taxon>
        <taxon>Pseudomonadota</taxon>
        <taxon>Alphaproteobacteria</taxon>
        <taxon>Hyphomicrobiales</taxon>
        <taxon>Devosiaceae</taxon>
        <taxon>Devosia</taxon>
    </lineage>
</organism>
<name>A0A1I7NPJ5_9HYPH</name>